<dbReference type="RefSeq" id="XP_033456234.1">
    <property type="nucleotide sequence ID" value="XM_033601889.1"/>
</dbReference>
<dbReference type="AlphaFoldDB" id="A0A6J3LU82"/>
<evidence type="ECO:0000313" key="8">
    <source>
        <dbReference type="RefSeq" id="XP_033456234.1"/>
    </source>
</evidence>
<organism evidence="8">
    <name type="scientific">Dissoconium aciculare CBS 342.82</name>
    <dbReference type="NCBI Taxonomy" id="1314786"/>
    <lineage>
        <taxon>Eukaryota</taxon>
        <taxon>Fungi</taxon>
        <taxon>Dikarya</taxon>
        <taxon>Ascomycota</taxon>
        <taxon>Pezizomycotina</taxon>
        <taxon>Dothideomycetes</taxon>
        <taxon>Dothideomycetidae</taxon>
        <taxon>Mycosphaerellales</taxon>
        <taxon>Dissoconiaceae</taxon>
        <taxon>Dissoconium</taxon>
    </lineage>
</organism>
<dbReference type="GO" id="GO:0005886">
    <property type="term" value="C:plasma membrane"/>
    <property type="evidence" value="ECO:0007669"/>
    <property type="project" value="TreeGrafter"/>
</dbReference>
<feature type="transmembrane region" description="Helical" evidence="5">
    <location>
        <begin position="447"/>
        <end position="466"/>
    </location>
</feature>
<evidence type="ECO:0000256" key="3">
    <source>
        <dbReference type="ARBA" id="ARBA00022989"/>
    </source>
</evidence>
<feature type="transmembrane region" description="Helical" evidence="5">
    <location>
        <begin position="158"/>
        <end position="179"/>
    </location>
</feature>
<feature type="transmembrane region" description="Helical" evidence="5">
    <location>
        <begin position="103"/>
        <end position="126"/>
    </location>
</feature>
<feature type="domain" description="Major facilitator superfamily (MFS) profile" evidence="6">
    <location>
        <begin position="47"/>
        <end position="500"/>
    </location>
</feature>
<keyword evidence="3 5" id="KW-1133">Transmembrane helix</keyword>
<feature type="transmembrane region" description="Helical" evidence="5">
    <location>
        <begin position="133"/>
        <end position="152"/>
    </location>
</feature>
<dbReference type="InterPro" id="IPR011701">
    <property type="entry name" value="MFS"/>
</dbReference>
<evidence type="ECO:0000259" key="6">
    <source>
        <dbReference type="PROSITE" id="PS50850"/>
    </source>
</evidence>
<dbReference type="Proteomes" id="UP000504637">
    <property type="component" value="Unplaced"/>
</dbReference>
<name>A0A6J3LU82_9PEZI</name>
<evidence type="ECO:0000256" key="1">
    <source>
        <dbReference type="ARBA" id="ARBA00004141"/>
    </source>
</evidence>
<evidence type="ECO:0000256" key="5">
    <source>
        <dbReference type="SAM" id="Phobius"/>
    </source>
</evidence>
<sequence>MQNELYRDGELILMPAPTQDPRDPLNLTTRRKIVGLTCLCLFGALAAAAELILGALLPVFALDYAGLDPKILKPLSEAGGLPVGSDPLKFLAELPNAPPIWKVYLLASLPVLVIGLANLILIPMAIAIGRRPVVLVTGVIAVAGAIWAGFSTSLEMHIAARCVQAVGAGTVESLIPFIIQDMVHVHQRNTWISGVFALQGILIIALGAAAPFWVYYISWRSVYFITAGSAVLFLIGTFFFMPETRWARTRSEMNGIPRDESKFTVAPRTFKYDIQFITGASQWNKCYTALLDTLYTFFYPQIFFITMLNSAMIACAFAAGYTASPALLTKPWSWHFFSLGLCLVPIIFASIAVAFVTGNMADWIANKVAQKRGRRVPENQLLNLIFPTVCALVGSIIFGVAGQNQTQYHWAVFLLGLGLMAFGFLGANTIGAVYVLEVYPHLAGPSLVNIASFRCLIAFILSFQVSEWVANLGYLNSFVIYTGIMSVFALLIPVVYYYGPAWRERWPAARLGDNRDL</sequence>
<dbReference type="SUPFAM" id="SSF103473">
    <property type="entry name" value="MFS general substrate transporter"/>
    <property type="match status" value="1"/>
</dbReference>
<dbReference type="PANTHER" id="PTHR23502">
    <property type="entry name" value="MAJOR FACILITATOR SUPERFAMILY"/>
    <property type="match status" value="1"/>
</dbReference>
<feature type="transmembrane region" description="Helical" evidence="5">
    <location>
        <begin position="222"/>
        <end position="241"/>
    </location>
</feature>
<comment type="subcellular location">
    <subcellularLocation>
        <location evidence="1">Membrane</location>
        <topology evidence="1">Multi-pass membrane protein</topology>
    </subcellularLocation>
</comment>
<dbReference type="GeneID" id="54359689"/>
<evidence type="ECO:0000256" key="4">
    <source>
        <dbReference type="ARBA" id="ARBA00023136"/>
    </source>
</evidence>
<dbReference type="PANTHER" id="PTHR23502:SF164">
    <property type="entry name" value="MAJOR FACILITATOR SUPERFAMILY (MFS) PROFILE DOMAIN-CONTAINING PROTEIN"/>
    <property type="match status" value="1"/>
</dbReference>
<evidence type="ECO:0000313" key="7">
    <source>
        <dbReference type="Proteomes" id="UP000504637"/>
    </source>
</evidence>
<keyword evidence="4 5" id="KW-0472">Membrane</keyword>
<dbReference type="Gene3D" id="1.20.1250.20">
    <property type="entry name" value="MFS general substrate transporter like domains"/>
    <property type="match status" value="1"/>
</dbReference>
<feature type="transmembrane region" description="Helical" evidence="5">
    <location>
        <begin position="336"/>
        <end position="360"/>
    </location>
</feature>
<feature type="transmembrane region" description="Helical" evidence="5">
    <location>
        <begin position="478"/>
        <end position="498"/>
    </location>
</feature>
<gene>
    <name evidence="8" type="ORF">K489DRAFT_326223</name>
</gene>
<reference evidence="8" key="3">
    <citation type="submission" date="2025-08" db="UniProtKB">
        <authorList>
            <consortium name="RefSeq"/>
        </authorList>
    </citation>
    <scope>IDENTIFICATION</scope>
    <source>
        <strain evidence="8">CBS 342.82</strain>
    </source>
</reference>
<dbReference type="OrthoDB" id="268400at2759"/>
<proteinExistence type="predicted"/>
<protein>
    <submittedName>
        <fullName evidence="8">Major facilitator superfamily transporter</fullName>
    </submittedName>
</protein>
<dbReference type="PROSITE" id="PS50850">
    <property type="entry name" value="MFS"/>
    <property type="match status" value="1"/>
</dbReference>
<feature type="transmembrane region" description="Helical" evidence="5">
    <location>
        <begin position="191"/>
        <end position="216"/>
    </location>
</feature>
<feature type="transmembrane region" description="Helical" evidence="5">
    <location>
        <begin position="33"/>
        <end position="60"/>
    </location>
</feature>
<dbReference type="InterPro" id="IPR036259">
    <property type="entry name" value="MFS_trans_sf"/>
</dbReference>
<reference evidence="8" key="2">
    <citation type="submission" date="2020-04" db="EMBL/GenBank/DDBJ databases">
        <authorList>
            <consortium name="NCBI Genome Project"/>
        </authorList>
    </citation>
    <scope>NUCLEOTIDE SEQUENCE</scope>
    <source>
        <strain evidence="8">CBS 342.82</strain>
    </source>
</reference>
<dbReference type="Pfam" id="PF07690">
    <property type="entry name" value="MFS_1"/>
    <property type="match status" value="1"/>
</dbReference>
<accession>A0A6J3LU82</accession>
<keyword evidence="2 5" id="KW-0812">Transmembrane</keyword>
<keyword evidence="7" id="KW-1185">Reference proteome</keyword>
<reference evidence="8" key="1">
    <citation type="submission" date="2020-01" db="EMBL/GenBank/DDBJ databases">
        <authorList>
            <consortium name="DOE Joint Genome Institute"/>
            <person name="Haridas S."/>
            <person name="Albert R."/>
            <person name="Binder M."/>
            <person name="Bloem J."/>
            <person name="Labutti K."/>
            <person name="Salamov A."/>
            <person name="Andreopoulos B."/>
            <person name="Baker S.E."/>
            <person name="Barry K."/>
            <person name="Bills G."/>
            <person name="Bluhm B.H."/>
            <person name="Cannon C."/>
            <person name="Castanera R."/>
            <person name="Culley D.E."/>
            <person name="Daum C."/>
            <person name="Ezra D."/>
            <person name="Gonzalez J.B."/>
            <person name="Henrissat B."/>
            <person name="Kuo A."/>
            <person name="Liang C."/>
            <person name="Lipzen A."/>
            <person name="Lutzoni F."/>
            <person name="Magnuson J."/>
            <person name="Mondo S."/>
            <person name="Nolan M."/>
            <person name="Ohm R."/>
            <person name="Pangilinan J."/>
            <person name="Park H.-J."/>
            <person name="Ramirez L."/>
            <person name="Alfaro M."/>
            <person name="Sun H."/>
            <person name="Tritt A."/>
            <person name="Yoshinaga Y."/>
            <person name="Zwiers L.-H."/>
            <person name="Turgeon B.G."/>
            <person name="Goodwin S.B."/>
            <person name="Spatafora J.W."/>
            <person name="Crous P.W."/>
            <person name="Grigoriev I.V."/>
        </authorList>
    </citation>
    <scope>NUCLEOTIDE SEQUENCE</scope>
    <source>
        <strain evidence="8">CBS 342.82</strain>
    </source>
</reference>
<feature type="transmembrane region" description="Helical" evidence="5">
    <location>
        <begin position="408"/>
        <end position="435"/>
    </location>
</feature>
<dbReference type="GO" id="GO:0022857">
    <property type="term" value="F:transmembrane transporter activity"/>
    <property type="evidence" value="ECO:0007669"/>
    <property type="project" value="InterPro"/>
</dbReference>
<feature type="transmembrane region" description="Helical" evidence="5">
    <location>
        <begin position="302"/>
        <end position="324"/>
    </location>
</feature>
<dbReference type="InterPro" id="IPR020846">
    <property type="entry name" value="MFS_dom"/>
</dbReference>
<evidence type="ECO:0000256" key="2">
    <source>
        <dbReference type="ARBA" id="ARBA00022692"/>
    </source>
</evidence>
<feature type="transmembrane region" description="Helical" evidence="5">
    <location>
        <begin position="381"/>
        <end position="402"/>
    </location>
</feature>